<keyword evidence="3" id="KW-1185">Reference proteome</keyword>
<accession>A0ABZ1IR42</accession>
<sequence>MAGGLRAVAPPFVAPGPAAVSIRTRLRVSSMDAELLTEVGGFLGSLAGGDLAVRSRPGAPSGSAAWAERKRTLTESSSARWAGSITRATEDQWALARRNQAAEMAWLRSQIVRIEARLACPLAPRGDRRTGAPRGYATKAEWHAKSRRLAALRDRLAAVRDDWEAGKVWVVRGGRRLVHLRHHLDDAGLSREQWAERWRAARMFLAADGESGKRCGNETIRVTGAGELSLRLPSRLAHLANASHCRYVLDASVAFSHRSEEWQDRIAAHRAVAYRIHFDVPRGRWYLTASWKRAQMPSPPIEAATARGVVAVDMNADHLAAWQLDRHGNPVGGPRRYAYDLSGGGRHRDAQIRHALTRLLHHVRLRGVTTIAVEDLDFADAKSREHHGRSRTFRALVSRFPTAAFRARLVSMAAEQGVTVIAVDPAYTSRWGAQHWQRPLTTPGRRITRHDAAAVAIGRRALGVPIRRRTAPPPHDRSDRAGHRTDQAGPATRRREGPRPRPPGPRTRSVSPARGAKAGDQRAQHHSGHAAEHALGPQEEGCTLARTGIWVCGSGPGTM</sequence>
<dbReference type="Proteomes" id="UP001622690">
    <property type="component" value="Chromosome"/>
</dbReference>
<evidence type="ECO:0000313" key="2">
    <source>
        <dbReference type="EMBL" id="WTO82797.1"/>
    </source>
</evidence>
<gene>
    <name evidence="2" type="ORF">OHU27_10310</name>
</gene>
<organism evidence="2 3">
    <name type="scientific">Streptomyces nigra</name>
    <dbReference type="NCBI Taxonomy" id="1827580"/>
    <lineage>
        <taxon>Bacteria</taxon>
        <taxon>Bacillati</taxon>
        <taxon>Actinomycetota</taxon>
        <taxon>Actinomycetes</taxon>
        <taxon>Kitasatosporales</taxon>
        <taxon>Streptomycetaceae</taxon>
        <taxon>Streptomyces</taxon>
    </lineage>
</organism>
<feature type="region of interest" description="Disordered" evidence="1">
    <location>
        <begin position="458"/>
        <end position="539"/>
    </location>
</feature>
<dbReference type="RefSeq" id="WP_406257430.1">
    <property type="nucleotide sequence ID" value="NZ_CP108125.1"/>
</dbReference>
<proteinExistence type="predicted"/>
<feature type="compositionally biased region" description="Basic and acidic residues" evidence="1">
    <location>
        <begin position="474"/>
        <end position="486"/>
    </location>
</feature>
<dbReference type="EMBL" id="CP108125">
    <property type="protein sequence ID" value="WTO82797.1"/>
    <property type="molecule type" value="Genomic_DNA"/>
</dbReference>
<name>A0ABZ1IR42_9ACTN</name>
<reference evidence="2 3" key="1">
    <citation type="submission" date="2022-10" db="EMBL/GenBank/DDBJ databases">
        <title>The complete genomes of actinobacterial strains from the NBC collection.</title>
        <authorList>
            <person name="Joergensen T.S."/>
            <person name="Alvarez Arevalo M."/>
            <person name="Sterndorff E.B."/>
            <person name="Faurdal D."/>
            <person name="Vuksanovic O."/>
            <person name="Mourched A.-S."/>
            <person name="Charusanti P."/>
            <person name="Shaw S."/>
            <person name="Blin K."/>
            <person name="Weber T."/>
        </authorList>
    </citation>
    <scope>NUCLEOTIDE SEQUENCE [LARGE SCALE GENOMIC DNA]</scope>
    <source>
        <strain evidence="2 3">NBC_00206</strain>
    </source>
</reference>
<evidence type="ECO:0000256" key="1">
    <source>
        <dbReference type="SAM" id="MobiDB-lite"/>
    </source>
</evidence>
<evidence type="ECO:0000313" key="3">
    <source>
        <dbReference type="Proteomes" id="UP001622690"/>
    </source>
</evidence>
<protein>
    <submittedName>
        <fullName evidence="2">Transposase</fullName>
    </submittedName>
</protein>